<dbReference type="Pfam" id="PF05016">
    <property type="entry name" value="ParE_toxin"/>
    <property type="match status" value="1"/>
</dbReference>
<dbReference type="InterPro" id="IPR051803">
    <property type="entry name" value="TA_system_RelE-like_toxin"/>
</dbReference>
<gene>
    <name evidence="3" type="ORF">SAMN02982922_1970</name>
</gene>
<reference evidence="3 4" key="1">
    <citation type="submission" date="2017-04" db="EMBL/GenBank/DDBJ databases">
        <authorList>
            <person name="Afonso C.L."/>
            <person name="Miller P.J."/>
            <person name="Scott M.A."/>
            <person name="Spackman E."/>
            <person name="Goraichik I."/>
            <person name="Dimitrov K.M."/>
            <person name="Suarez D.L."/>
            <person name="Swayne D.E."/>
        </authorList>
    </citation>
    <scope>NUCLEOTIDE SEQUENCE [LARGE SCALE GENOMIC DNA]</scope>
    <source>
        <strain evidence="3 4">B5P</strain>
    </source>
</reference>
<dbReference type="Gene3D" id="3.30.2310.20">
    <property type="entry name" value="RelE-like"/>
    <property type="match status" value="1"/>
</dbReference>
<evidence type="ECO:0000256" key="1">
    <source>
        <dbReference type="ARBA" id="ARBA00006226"/>
    </source>
</evidence>
<dbReference type="PANTHER" id="PTHR33755">
    <property type="entry name" value="TOXIN PARE1-RELATED"/>
    <property type="match status" value="1"/>
</dbReference>
<dbReference type="AlphaFoldDB" id="A0A1X7NL06"/>
<dbReference type="OrthoDB" id="595470at2"/>
<proteinExistence type="inferred from homology"/>
<evidence type="ECO:0000256" key="2">
    <source>
        <dbReference type="ARBA" id="ARBA00022649"/>
    </source>
</evidence>
<keyword evidence="2" id="KW-1277">Toxin-antitoxin system</keyword>
<evidence type="ECO:0000313" key="4">
    <source>
        <dbReference type="Proteomes" id="UP000193083"/>
    </source>
</evidence>
<organism evidence="3 4">
    <name type="scientific">Mesorhizobium australicum</name>
    <dbReference type="NCBI Taxonomy" id="536018"/>
    <lineage>
        <taxon>Bacteria</taxon>
        <taxon>Pseudomonadati</taxon>
        <taxon>Pseudomonadota</taxon>
        <taxon>Alphaproteobacteria</taxon>
        <taxon>Hyphomicrobiales</taxon>
        <taxon>Phyllobacteriaceae</taxon>
        <taxon>Mesorhizobium</taxon>
    </lineage>
</organism>
<comment type="similarity">
    <text evidence="1">Belongs to the RelE toxin family.</text>
</comment>
<dbReference type="InterPro" id="IPR035093">
    <property type="entry name" value="RelE/ParE_toxin_dom_sf"/>
</dbReference>
<dbReference type="EMBL" id="FXBL01000004">
    <property type="protein sequence ID" value="SMH37851.1"/>
    <property type="molecule type" value="Genomic_DNA"/>
</dbReference>
<accession>A0A1X7NL06</accession>
<dbReference type="RefSeq" id="WP_085464002.1">
    <property type="nucleotide sequence ID" value="NZ_FXBL01000004.1"/>
</dbReference>
<dbReference type="InterPro" id="IPR007712">
    <property type="entry name" value="RelE/ParE_toxin"/>
</dbReference>
<name>A0A1X7NL06_9HYPH</name>
<evidence type="ECO:0000313" key="3">
    <source>
        <dbReference type="EMBL" id="SMH37851.1"/>
    </source>
</evidence>
<keyword evidence="4" id="KW-1185">Reference proteome</keyword>
<dbReference type="PANTHER" id="PTHR33755:SF6">
    <property type="entry name" value="PLASMID STABILIZATION SYSTEM PROTEIN"/>
    <property type="match status" value="1"/>
</dbReference>
<protein>
    <submittedName>
        <fullName evidence="3">Plasmid stabilization system protein ParE</fullName>
    </submittedName>
</protein>
<dbReference type="Proteomes" id="UP000193083">
    <property type="component" value="Unassembled WGS sequence"/>
</dbReference>
<sequence length="98" mass="11145">MNVSWSEIADADRDAIIGYIWLYSPRAAAQMDALFDLAATKLADFPYSGKVGKLEGTRELLPHRSYRLIYSVEVDKVVILRIFHTSRQWPPADDNETS</sequence>